<name>A0A6S7B4W4_9BURK</name>
<dbReference type="Proteomes" id="UP000494365">
    <property type="component" value="Unassembled WGS sequence"/>
</dbReference>
<evidence type="ECO:0000256" key="1">
    <source>
        <dbReference type="ARBA" id="ARBA00007613"/>
    </source>
</evidence>
<feature type="signal peptide" evidence="2">
    <location>
        <begin position="1"/>
        <end position="21"/>
    </location>
</feature>
<keyword evidence="2" id="KW-0732">Signal</keyword>
<dbReference type="GO" id="GO:0005886">
    <property type="term" value="C:plasma membrane"/>
    <property type="evidence" value="ECO:0007669"/>
    <property type="project" value="UniProtKB-SubCell"/>
</dbReference>
<keyword evidence="2" id="KW-1134">Transmembrane beta strand</keyword>
<dbReference type="GO" id="GO:0015562">
    <property type="term" value="F:efflux transmembrane transporter activity"/>
    <property type="evidence" value="ECO:0007669"/>
    <property type="project" value="InterPro"/>
</dbReference>
<evidence type="ECO:0000313" key="4">
    <source>
        <dbReference type="Proteomes" id="UP000494365"/>
    </source>
</evidence>
<proteinExistence type="inferred from homology"/>
<evidence type="ECO:0000313" key="3">
    <source>
        <dbReference type="EMBL" id="CAB3778300.1"/>
    </source>
</evidence>
<dbReference type="Gene3D" id="1.20.1600.10">
    <property type="entry name" value="Outer membrane efflux proteins (OEP)"/>
    <property type="match status" value="1"/>
</dbReference>
<dbReference type="PROSITE" id="PS51257">
    <property type="entry name" value="PROKAR_LIPOPROTEIN"/>
    <property type="match status" value="1"/>
</dbReference>
<dbReference type="PANTHER" id="PTHR30203">
    <property type="entry name" value="OUTER MEMBRANE CATION EFFLUX PROTEIN"/>
    <property type="match status" value="1"/>
</dbReference>
<organism evidence="3 4">
    <name type="scientific">Paraburkholderia ultramafica</name>
    <dbReference type="NCBI Taxonomy" id="1544867"/>
    <lineage>
        <taxon>Bacteria</taxon>
        <taxon>Pseudomonadati</taxon>
        <taxon>Pseudomonadota</taxon>
        <taxon>Betaproteobacteria</taxon>
        <taxon>Burkholderiales</taxon>
        <taxon>Burkholderiaceae</taxon>
        <taxon>Paraburkholderia</taxon>
    </lineage>
</organism>
<dbReference type="InterPro" id="IPR003423">
    <property type="entry name" value="OMP_efflux"/>
</dbReference>
<accession>A0A6S7B4W4</accession>
<dbReference type="InterPro" id="IPR010131">
    <property type="entry name" value="MdtP/NodT-like"/>
</dbReference>
<comment type="similarity">
    <text evidence="1 2">Belongs to the outer membrane factor (OMF) (TC 1.B.17) family.</text>
</comment>
<sequence>MKPIVIKVLASAALLTLAACAVQPATHADLPQTVKTVAPAAWSVDAPQDSVSADTWWAQFGDPVMHQLVESVLTGNLDVQAAVERVKQAQDLVIQNRAALLPELNANATASTTRQNTPPPLGYVRQAGFGLSASWTPDVFGGERLAVLAAQAQVSGREAALNQVRLALAANTAAAYIDLRWAQAQLQILSDNEQIRARALRLTQERLHYGLSTQLDVARAQNQLEDLQSQIPRMQSTVQHQLSLIAVYSGRTPESVDSLLLADAREIPVPAQSAPQVLPSDALLQRPDVRTAYATVEQRAAEVGVSKAQRYPQFRINLADGLLASSYLGLPTLTDNLFSAALNATSPIFNAGRITANIDASESRMRESQLGLQQTMLQALKEIEDNRSDLVSGAVQVQRLGGALDASNHALRLSTELYKGGASSFLDVLTAQEVYLRDSESLNQAKREHALAAVALYRSLGGGWDVGETVAAVSAQR</sequence>
<reference evidence="3 4" key="1">
    <citation type="submission" date="2020-04" db="EMBL/GenBank/DDBJ databases">
        <authorList>
            <person name="De Canck E."/>
        </authorList>
    </citation>
    <scope>NUCLEOTIDE SEQUENCE [LARGE SCALE GENOMIC DNA]</scope>
    <source>
        <strain evidence="3 4">LMG 28614</strain>
    </source>
</reference>
<keyword evidence="4" id="KW-1185">Reference proteome</keyword>
<dbReference type="NCBIfam" id="TIGR01845">
    <property type="entry name" value="outer_NodT"/>
    <property type="match status" value="1"/>
</dbReference>
<dbReference type="EMBL" id="CADIKK010000002">
    <property type="protein sequence ID" value="CAB3778300.1"/>
    <property type="molecule type" value="Genomic_DNA"/>
</dbReference>
<dbReference type="Gene3D" id="2.20.200.10">
    <property type="entry name" value="Outer membrane efflux proteins (OEP)"/>
    <property type="match status" value="1"/>
</dbReference>
<dbReference type="AlphaFoldDB" id="A0A6S7B4W4"/>
<keyword evidence="2" id="KW-0564">Palmitate</keyword>
<dbReference type="Pfam" id="PF02321">
    <property type="entry name" value="OEP"/>
    <property type="match status" value="2"/>
</dbReference>
<dbReference type="RefSeq" id="WP_175148055.1">
    <property type="nucleotide sequence ID" value="NZ_CADIKK010000002.1"/>
</dbReference>
<protein>
    <submittedName>
        <fullName evidence="3">Toluene efflux pump outer membrane protein TtgI</fullName>
    </submittedName>
</protein>
<keyword evidence="2" id="KW-0449">Lipoprotein</keyword>
<keyword evidence="2" id="KW-0812">Transmembrane</keyword>
<feature type="chain" id="PRO_5029036196" evidence="2">
    <location>
        <begin position="22"/>
        <end position="477"/>
    </location>
</feature>
<evidence type="ECO:0000256" key="2">
    <source>
        <dbReference type="RuleBase" id="RU362097"/>
    </source>
</evidence>
<keyword evidence="2" id="KW-0472">Membrane</keyword>
<dbReference type="SUPFAM" id="SSF56954">
    <property type="entry name" value="Outer membrane efflux proteins (OEP)"/>
    <property type="match status" value="1"/>
</dbReference>
<comment type="subcellular location">
    <subcellularLocation>
        <location evidence="2">Cell membrane</location>
        <topology evidence="2">Lipid-anchor</topology>
    </subcellularLocation>
</comment>
<gene>
    <name evidence="3" type="primary">ttgI_1</name>
    <name evidence="3" type="ORF">LMG28614_00587</name>
</gene>